<feature type="compositionally biased region" description="Polar residues" evidence="1">
    <location>
        <begin position="730"/>
        <end position="740"/>
    </location>
</feature>
<dbReference type="Proteomes" id="UP001341281">
    <property type="component" value="Chromosome 03"/>
</dbReference>
<evidence type="ECO:0000313" key="2">
    <source>
        <dbReference type="EMBL" id="WVZ65552.1"/>
    </source>
</evidence>
<sequence length="836" mass="89433">RGKSLGHHTGPDWTNGPAQPSLAPPARRAHGNRRASTLRQSARHRQVRGQVQVGWWQAAACERSHELPIPAPVLTSAASTDRAEFQTLPRTSLPLRRPPPVARRSSPTQSRNPMGYEDSKNHLMSLSYLELQCLCKRYNLPVKKTHSQLASSLASLLEPSPSSAASPAPLSIMKEASCNHVNKKRGPYNGRDDGTLLVHAKHQKGVQTHLDETCIRAIDTGTSVPPVCINYVRPDCHHHSFSGRGTAHNLQSQSDVGIATKSTNTELVGKHHLSPASIMDQICPPIIQKCPLNGTDQSSLGHKEDTTNYVRHPSDKISANPTAVQFSVMSDEGIDLVVDLDSTPATWAKNFMAEMCIAPPSGPGSFSSFISSLGTKDNHITASPSQNIIVDIQSNGPEHIVPSTNSSLASDVGGNSRSVPYPVDTATMNSGSSTSTLAGTPVELSGYQEGALVVSSSCLTADVQNNVTSDVMPVALHNEVLPPESVGVFLRSEGIAAPVVDASVETTGNKGDGVRSDSNEDSCPKSSGRQTADVPVRAQLAHNGGIHEILMENEPVEAVAVEQNVGCGDSLSISCQLASQAVAKLPLTDAQSNASSADHCIAGSFDLTHPASSSAASVVMLEAVWDNHVPVFITPKSNANLCTESSQMSPNYAMWPLKDNIRVKTMGIRVLVRWVRTARLYPKMVRGQGPREGMLLVRVKTLVAVDEGDDMQSKMAREGKLGNAINSLTSKYGAGSAQSDDSNDKRRWSDTEELESMMPPVYSEPPRNIQLSLRSAAKKNKPSTLPRRSSRLLPKGMFGSEDGRGRDGTIPDLRCLVGGTTKDGIVLGQEETQGSV</sequence>
<feature type="region of interest" description="Disordered" evidence="1">
    <location>
        <begin position="1"/>
        <end position="47"/>
    </location>
</feature>
<feature type="region of interest" description="Disordered" evidence="1">
    <location>
        <begin position="503"/>
        <end position="535"/>
    </location>
</feature>
<feature type="non-terminal residue" evidence="2">
    <location>
        <position position="1"/>
    </location>
</feature>
<reference evidence="2 3" key="1">
    <citation type="submission" date="2024-02" db="EMBL/GenBank/DDBJ databases">
        <title>High-quality chromosome-scale genome assembly of Pensacola bahiagrass (Paspalum notatum Flugge var. saurae).</title>
        <authorList>
            <person name="Vega J.M."/>
            <person name="Podio M."/>
            <person name="Orjuela J."/>
            <person name="Siena L.A."/>
            <person name="Pessino S.C."/>
            <person name="Combes M.C."/>
            <person name="Mariac C."/>
            <person name="Albertini E."/>
            <person name="Pupilli F."/>
            <person name="Ortiz J.P.A."/>
            <person name="Leblanc O."/>
        </authorList>
    </citation>
    <scope>NUCLEOTIDE SEQUENCE [LARGE SCALE GENOMIC DNA]</scope>
    <source>
        <strain evidence="2">R1</strain>
        <tissue evidence="2">Leaf</tissue>
    </source>
</reference>
<name>A0AAQ3T5C2_PASNO</name>
<accession>A0AAQ3T5C2</accession>
<dbReference type="AlphaFoldDB" id="A0AAQ3T5C2"/>
<dbReference type="PANTHER" id="PTHR36376:SF1">
    <property type="entry name" value="OS09G0514700 PROTEIN"/>
    <property type="match status" value="1"/>
</dbReference>
<protein>
    <submittedName>
        <fullName evidence="2">Uncharacterized protein</fullName>
    </submittedName>
</protein>
<dbReference type="PANTHER" id="PTHR36376">
    <property type="entry name" value="OS09G0514700 PROTEIN"/>
    <property type="match status" value="1"/>
</dbReference>
<evidence type="ECO:0000256" key="1">
    <source>
        <dbReference type="SAM" id="MobiDB-lite"/>
    </source>
</evidence>
<keyword evidence="3" id="KW-1185">Reference proteome</keyword>
<feature type="region of interest" description="Disordered" evidence="1">
    <location>
        <begin position="78"/>
        <end position="117"/>
    </location>
</feature>
<proteinExistence type="predicted"/>
<evidence type="ECO:0000313" key="3">
    <source>
        <dbReference type="Proteomes" id="UP001341281"/>
    </source>
</evidence>
<organism evidence="2 3">
    <name type="scientific">Paspalum notatum var. saurae</name>
    <dbReference type="NCBI Taxonomy" id="547442"/>
    <lineage>
        <taxon>Eukaryota</taxon>
        <taxon>Viridiplantae</taxon>
        <taxon>Streptophyta</taxon>
        <taxon>Embryophyta</taxon>
        <taxon>Tracheophyta</taxon>
        <taxon>Spermatophyta</taxon>
        <taxon>Magnoliopsida</taxon>
        <taxon>Liliopsida</taxon>
        <taxon>Poales</taxon>
        <taxon>Poaceae</taxon>
        <taxon>PACMAD clade</taxon>
        <taxon>Panicoideae</taxon>
        <taxon>Andropogonodae</taxon>
        <taxon>Paspaleae</taxon>
        <taxon>Paspalinae</taxon>
        <taxon>Paspalum</taxon>
    </lineage>
</organism>
<gene>
    <name evidence="2" type="ORF">U9M48_014897</name>
</gene>
<feature type="region of interest" description="Disordered" evidence="1">
    <location>
        <begin position="730"/>
        <end position="811"/>
    </location>
</feature>
<dbReference type="EMBL" id="CP144747">
    <property type="protein sequence ID" value="WVZ65552.1"/>
    <property type="molecule type" value="Genomic_DNA"/>
</dbReference>